<reference evidence="1 2" key="1">
    <citation type="journal article" date="2022" name="bioRxiv">
        <title>Genomics of Preaxostyla Flagellates Illuminates Evolutionary Transitions and the Path Towards Mitochondrial Loss.</title>
        <authorList>
            <person name="Novak L.V.F."/>
            <person name="Treitli S.C."/>
            <person name="Pyrih J."/>
            <person name="Halakuc P."/>
            <person name="Pipaliya S.V."/>
            <person name="Vacek V."/>
            <person name="Brzon O."/>
            <person name="Soukal P."/>
            <person name="Eme L."/>
            <person name="Dacks J.B."/>
            <person name="Karnkowska A."/>
            <person name="Elias M."/>
            <person name="Hampl V."/>
        </authorList>
    </citation>
    <scope>NUCLEOTIDE SEQUENCE [LARGE SCALE GENOMIC DNA]</scope>
    <source>
        <strain evidence="1">NAU3</strain>
        <tissue evidence="1">Gut</tissue>
    </source>
</reference>
<sequence>MDCSPFLNWDESRPETDDERAFVFRSLVATVNAYPPLDDSLEAKAVKYLEYVTLKDDDSADAFLNKFGPTTDNSPTNFVQSIVVLLSSPNLVIATAAMKMLGSLILWCSVDIRLALVKADLLPQIIISLNPQSLSFAEAVDIHINLILIISNSVWLAAPGGLEQLGIEDENEQQAVHETVLKQVLTPLEQYIWHLCVNRFSIVDGSLSNEYLYLMAQLLEICPYHQPTMDFVFHMPSRSMVATRSIATTARTAHPARLWKAMHSSKDGWIVLLRELAETGAAEGWWEQWVELQPELDASREAKAVKLLNSLDPSHVITTATMKMLGSLIFWCSHNIRLALVKADLLPQLINTLNPMSLSFAEAVDIHVYLLKTILNFFLLTSPSGLETLGISDGNEQLAVHETSPIREFSITPRPAPPNMSILSTNT</sequence>
<dbReference type="InterPro" id="IPR016024">
    <property type="entry name" value="ARM-type_fold"/>
</dbReference>
<dbReference type="SUPFAM" id="SSF48371">
    <property type="entry name" value="ARM repeat"/>
    <property type="match status" value="1"/>
</dbReference>
<dbReference type="Proteomes" id="UP001281761">
    <property type="component" value="Unassembled WGS sequence"/>
</dbReference>
<accession>A0ABQ9Y302</accession>
<evidence type="ECO:0000313" key="1">
    <source>
        <dbReference type="EMBL" id="KAK2958123.1"/>
    </source>
</evidence>
<dbReference type="EMBL" id="JARBJD010000040">
    <property type="protein sequence ID" value="KAK2958123.1"/>
    <property type="molecule type" value="Genomic_DNA"/>
</dbReference>
<proteinExistence type="predicted"/>
<protein>
    <submittedName>
        <fullName evidence="1">Uncharacterized protein</fullName>
    </submittedName>
</protein>
<comment type="caution">
    <text evidence="1">The sequence shown here is derived from an EMBL/GenBank/DDBJ whole genome shotgun (WGS) entry which is preliminary data.</text>
</comment>
<organism evidence="1 2">
    <name type="scientific">Blattamonas nauphoetae</name>
    <dbReference type="NCBI Taxonomy" id="2049346"/>
    <lineage>
        <taxon>Eukaryota</taxon>
        <taxon>Metamonada</taxon>
        <taxon>Preaxostyla</taxon>
        <taxon>Oxymonadida</taxon>
        <taxon>Blattamonas</taxon>
    </lineage>
</organism>
<keyword evidence="2" id="KW-1185">Reference proteome</keyword>
<gene>
    <name evidence="1" type="ORF">BLNAU_6827</name>
</gene>
<name>A0ABQ9Y302_9EUKA</name>
<evidence type="ECO:0000313" key="2">
    <source>
        <dbReference type="Proteomes" id="UP001281761"/>
    </source>
</evidence>